<evidence type="ECO:0000256" key="1">
    <source>
        <dbReference type="ARBA" id="ARBA00004613"/>
    </source>
</evidence>
<comment type="subcellular location">
    <subcellularLocation>
        <location evidence="1">Secreted</location>
    </subcellularLocation>
</comment>
<dbReference type="RefSeq" id="WP_163282873.1">
    <property type="nucleotide sequence ID" value="NZ_JAAGVY010000002.1"/>
</dbReference>
<keyword evidence="2" id="KW-0964">Secreted</keyword>
<dbReference type="GO" id="GO:0030600">
    <property type="term" value="F:feruloyl esterase activity"/>
    <property type="evidence" value="ECO:0007669"/>
    <property type="project" value="InterPro"/>
</dbReference>
<feature type="domain" description="Secretion system C-terminal sorting" evidence="10">
    <location>
        <begin position="310"/>
        <end position="374"/>
    </location>
</feature>
<dbReference type="InterPro" id="IPR003140">
    <property type="entry name" value="PLipase/COase/thioEstase"/>
</dbReference>
<keyword evidence="4 8" id="KW-0732">Signal</keyword>
<evidence type="ECO:0000256" key="3">
    <source>
        <dbReference type="ARBA" id="ARBA00022651"/>
    </source>
</evidence>
<evidence type="ECO:0000256" key="5">
    <source>
        <dbReference type="ARBA" id="ARBA00022801"/>
    </source>
</evidence>
<name>A0A7K3WKX6_9FLAO</name>
<proteinExistence type="predicted"/>
<keyword evidence="6" id="KW-0119">Carbohydrate metabolism</keyword>
<sequence>MKGLLTLLLSIPLLLNAQQTLNETMIHDGIAREYIIYIPEIYDGNSAVPLLFNFHGFSMTASQQMQFGGDMRPVADTAGFILVYPQGTSFAGGNHWNVGSWTAGSPADDIGFTEAMIDTLSANYNIDLSRVYSCGYSNGGYFSFELACQLSNRIAAIGAVAGSMSTETYTSCNPTHPTPVLSIHGTADNVVSYNGGSPINTKSLADVNAYWSNYNNTAETPVVIDLPNTNTSDGSTVVLSLYDNGDQCTSVAHYKVIGGGHFWPGIWGNMDINASAVIWNFVSKYDINGLIGCAATSVNEVSTKENQISIFPNPAKDFITIKRANGDYKEYFIYSMNGKLVLKGTIGSENVVIDLSKLPSASYLLKLGDKTIQVVLTD</sequence>
<feature type="chain" id="PRO_5029636499" evidence="8">
    <location>
        <begin position="18"/>
        <end position="378"/>
    </location>
</feature>
<evidence type="ECO:0000256" key="7">
    <source>
        <dbReference type="ARBA" id="ARBA00023326"/>
    </source>
</evidence>
<evidence type="ECO:0000256" key="6">
    <source>
        <dbReference type="ARBA" id="ARBA00023277"/>
    </source>
</evidence>
<dbReference type="NCBIfam" id="TIGR04183">
    <property type="entry name" value="Por_Secre_tail"/>
    <property type="match status" value="1"/>
</dbReference>
<dbReference type="Pfam" id="PF02230">
    <property type="entry name" value="Abhydrolase_2"/>
    <property type="match status" value="1"/>
</dbReference>
<keyword evidence="3" id="KW-0858">Xylan degradation</keyword>
<evidence type="ECO:0000256" key="8">
    <source>
        <dbReference type="SAM" id="SignalP"/>
    </source>
</evidence>
<evidence type="ECO:0000313" key="12">
    <source>
        <dbReference type="Proteomes" id="UP000486602"/>
    </source>
</evidence>
<protein>
    <submittedName>
        <fullName evidence="11">T9SS type A sorting domain-containing protein</fullName>
    </submittedName>
</protein>
<dbReference type="PANTHER" id="PTHR38050:SF2">
    <property type="entry name" value="FERULOYL ESTERASE C-RELATED"/>
    <property type="match status" value="1"/>
</dbReference>
<evidence type="ECO:0000259" key="10">
    <source>
        <dbReference type="Pfam" id="PF18962"/>
    </source>
</evidence>
<dbReference type="InterPro" id="IPR043595">
    <property type="entry name" value="FaeB/C/D"/>
</dbReference>
<comment type="caution">
    <text evidence="11">The sequence shown here is derived from an EMBL/GenBank/DDBJ whole genome shotgun (WGS) entry which is preliminary data.</text>
</comment>
<evidence type="ECO:0000256" key="2">
    <source>
        <dbReference type="ARBA" id="ARBA00022525"/>
    </source>
</evidence>
<dbReference type="AlphaFoldDB" id="A0A7K3WKX6"/>
<keyword evidence="5" id="KW-0378">Hydrolase</keyword>
<keyword evidence="12" id="KW-1185">Reference proteome</keyword>
<feature type="domain" description="Phospholipase/carboxylesterase/thioesterase" evidence="9">
    <location>
        <begin position="115"/>
        <end position="197"/>
    </location>
</feature>
<dbReference type="InterPro" id="IPR026444">
    <property type="entry name" value="Secre_tail"/>
</dbReference>
<dbReference type="Proteomes" id="UP000486602">
    <property type="component" value="Unassembled WGS sequence"/>
</dbReference>
<dbReference type="EMBL" id="JAAGVY010000002">
    <property type="protein sequence ID" value="NEN22144.1"/>
    <property type="molecule type" value="Genomic_DNA"/>
</dbReference>
<gene>
    <name evidence="11" type="ORF">G3O08_01335</name>
</gene>
<dbReference type="PANTHER" id="PTHR38050">
    <property type="match status" value="1"/>
</dbReference>
<dbReference type="GO" id="GO:0045493">
    <property type="term" value="P:xylan catabolic process"/>
    <property type="evidence" value="ECO:0007669"/>
    <property type="project" value="UniProtKB-KW"/>
</dbReference>
<dbReference type="Pfam" id="PF18962">
    <property type="entry name" value="Por_Secre_tail"/>
    <property type="match status" value="1"/>
</dbReference>
<dbReference type="GO" id="GO:0005576">
    <property type="term" value="C:extracellular region"/>
    <property type="evidence" value="ECO:0007669"/>
    <property type="project" value="UniProtKB-SubCell"/>
</dbReference>
<organism evidence="11 12">
    <name type="scientific">Cryomorpha ignava</name>
    <dbReference type="NCBI Taxonomy" id="101383"/>
    <lineage>
        <taxon>Bacteria</taxon>
        <taxon>Pseudomonadati</taxon>
        <taxon>Bacteroidota</taxon>
        <taxon>Flavobacteriia</taxon>
        <taxon>Flavobacteriales</taxon>
        <taxon>Cryomorphaceae</taxon>
        <taxon>Cryomorpha</taxon>
    </lineage>
</organism>
<reference evidence="11 12" key="1">
    <citation type="submission" date="2020-02" db="EMBL/GenBank/DDBJ databases">
        <title>Out from the shadows clarifying the taxonomy of the family Cryomorphaceae and related taxa by utilizing the GTDB taxonomic framework.</title>
        <authorList>
            <person name="Bowman J.P."/>
        </authorList>
    </citation>
    <scope>NUCLEOTIDE SEQUENCE [LARGE SCALE GENOMIC DNA]</scope>
    <source>
        <strain evidence="11 12">QSSC 1-22</strain>
    </source>
</reference>
<dbReference type="InterPro" id="IPR029058">
    <property type="entry name" value="AB_hydrolase_fold"/>
</dbReference>
<dbReference type="SUPFAM" id="SSF53474">
    <property type="entry name" value="alpha/beta-Hydrolases"/>
    <property type="match status" value="1"/>
</dbReference>
<evidence type="ECO:0000256" key="4">
    <source>
        <dbReference type="ARBA" id="ARBA00022729"/>
    </source>
</evidence>
<accession>A0A7K3WKX6</accession>
<keyword evidence="7" id="KW-0624">Polysaccharide degradation</keyword>
<evidence type="ECO:0000313" key="11">
    <source>
        <dbReference type="EMBL" id="NEN22144.1"/>
    </source>
</evidence>
<dbReference type="Gene3D" id="3.40.50.1820">
    <property type="entry name" value="alpha/beta hydrolase"/>
    <property type="match status" value="1"/>
</dbReference>
<feature type="signal peptide" evidence="8">
    <location>
        <begin position="1"/>
        <end position="17"/>
    </location>
</feature>
<evidence type="ECO:0000259" key="9">
    <source>
        <dbReference type="Pfam" id="PF02230"/>
    </source>
</evidence>